<evidence type="ECO:0000256" key="31">
    <source>
        <dbReference type="ARBA" id="ARBA00044258"/>
    </source>
</evidence>
<dbReference type="GO" id="GO:0008453">
    <property type="term" value="F:alanine-glyoxylate transaminase activity"/>
    <property type="evidence" value="ECO:0007669"/>
    <property type="project" value="UniProtKB-EC"/>
</dbReference>
<evidence type="ECO:0000256" key="32">
    <source>
        <dbReference type="ARBA" id="ARBA00047892"/>
    </source>
</evidence>
<evidence type="ECO:0000256" key="8">
    <source>
        <dbReference type="ARBA" id="ARBA00022898"/>
    </source>
</evidence>
<evidence type="ECO:0000256" key="17">
    <source>
        <dbReference type="ARBA" id="ARBA00042611"/>
    </source>
</evidence>
<evidence type="ECO:0000256" key="39">
    <source>
        <dbReference type="ARBA" id="ARBA00058068"/>
    </source>
</evidence>
<dbReference type="GO" id="GO:0009436">
    <property type="term" value="P:glyoxylate catabolic process"/>
    <property type="evidence" value="ECO:0007669"/>
    <property type="project" value="TreeGrafter"/>
</dbReference>
<name>A0A7J7XX30_MYOMY</name>
<evidence type="ECO:0000256" key="26">
    <source>
        <dbReference type="ARBA" id="ARBA00043798"/>
    </source>
</evidence>
<comment type="catalytic activity">
    <reaction evidence="35">
        <text>N(omega),N(omega)-dimethyl-L-arginine + 2-oxobutanoate = 5-(3,3-dimethylguanidino)-2-oxopentanoate + (2S)-2-aminobutanoate</text>
        <dbReference type="Rhea" id="RHEA:77351"/>
        <dbReference type="ChEBI" id="CHEBI:16763"/>
        <dbReference type="ChEBI" id="CHEBI:58326"/>
        <dbReference type="ChEBI" id="CHEBI:74359"/>
        <dbReference type="ChEBI" id="CHEBI:197301"/>
    </reaction>
</comment>
<evidence type="ECO:0000256" key="33">
    <source>
        <dbReference type="ARBA" id="ARBA00048264"/>
    </source>
</evidence>
<dbReference type="InterPro" id="IPR049704">
    <property type="entry name" value="Aminotrans_3_PPA_site"/>
</dbReference>
<gene>
    <name evidence="40" type="ORF">mMyoMyo1_000466</name>
</gene>
<comment type="catalytic activity">
    <reaction evidence="28">
        <text>2-oxopentanoate + N(omega),N(omega)-dimethyl-L-arginine = 5-(3,3-dimethylguanidino)-2-oxopentanoate + L-2-aminopentanoate</text>
        <dbReference type="Rhea" id="RHEA:77359"/>
        <dbReference type="ChEBI" id="CHEBI:28644"/>
        <dbReference type="ChEBI" id="CHEBI:58326"/>
        <dbReference type="ChEBI" id="CHEBI:58441"/>
        <dbReference type="ChEBI" id="CHEBI:197301"/>
    </reaction>
</comment>
<comment type="catalytic activity">
    <reaction evidence="20">
        <text>(2S)-2-aminobutanoate + glyoxylate = 2-oxobutanoate + glycine</text>
        <dbReference type="Rhea" id="RHEA:77339"/>
        <dbReference type="ChEBI" id="CHEBI:16763"/>
        <dbReference type="ChEBI" id="CHEBI:36655"/>
        <dbReference type="ChEBI" id="CHEBI:57305"/>
        <dbReference type="ChEBI" id="CHEBI:74359"/>
    </reaction>
</comment>
<accession>A0A7J7XX30</accession>
<dbReference type="EC" id="2.6.1.18" evidence="29"/>
<keyword evidence="8" id="KW-0663">Pyridoxal phosphate</keyword>
<comment type="catalytic activity">
    <reaction evidence="22">
        <text>N(omega),N(omega)-dimethyl-L-arginine + oxaloacetate = 5-(3,3-dimethylguanidino)-2-oxopentanoate + L-aspartate</text>
        <dbReference type="Rhea" id="RHEA:77343"/>
        <dbReference type="ChEBI" id="CHEBI:16452"/>
        <dbReference type="ChEBI" id="CHEBI:29991"/>
        <dbReference type="ChEBI" id="CHEBI:58326"/>
        <dbReference type="ChEBI" id="CHEBI:197301"/>
    </reaction>
</comment>
<dbReference type="InterPro" id="IPR015424">
    <property type="entry name" value="PyrdxlP-dep_Trfase"/>
</dbReference>
<keyword evidence="10" id="KW-0007">Acetylation</keyword>
<evidence type="ECO:0000256" key="9">
    <source>
        <dbReference type="ARBA" id="ARBA00022946"/>
    </source>
</evidence>
<dbReference type="InterPro" id="IPR015421">
    <property type="entry name" value="PyrdxlP-dep_Trfase_major"/>
</dbReference>
<evidence type="ECO:0000256" key="25">
    <source>
        <dbReference type="ARBA" id="ARBA00043777"/>
    </source>
</evidence>
<comment type="catalytic activity">
    <reaction evidence="19">
        <text>N(omega),N(omega)-dimethyl-L-arginine + pyruvate = 5-(3,3-dimethylguanidino)-2-oxopentanoate + L-alanine</text>
        <dbReference type="Rhea" id="RHEA:77303"/>
        <dbReference type="ChEBI" id="CHEBI:15361"/>
        <dbReference type="ChEBI" id="CHEBI:57972"/>
        <dbReference type="ChEBI" id="CHEBI:58326"/>
        <dbReference type="ChEBI" id="CHEBI:197301"/>
    </reaction>
</comment>
<comment type="subunit">
    <text evidence="4">Homotetramer.</text>
</comment>
<comment type="catalytic activity">
    <reaction evidence="27">
        <text>3-oxopropanoate + L-alanine = beta-alanine + pyruvate</text>
        <dbReference type="Rhea" id="RHEA:14077"/>
        <dbReference type="ChEBI" id="CHEBI:15361"/>
        <dbReference type="ChEBI" id="CHEBI:33190"/>
        <dbReference type="ChEBI" id="CHEBI:57966"/>
        <dbReference type="ChEBI" id="CHEBI:57972"/>
        <dbReference type="EC" id="2.6.1.18"/>
    </reaction>
    <physiologicalReaction direction="right-to-left" evidence="27">
        <dbReference type="Rhea" id="RHEA:14079"/>
    </physiologicalReaction>
</comment>
<evidence type="ECO:0000256" key="23">
    <source>
        <dbReference type="ARBA" id="ARBA00043751"/>
    </source>
</evidence>
<keyword evidence="6 40" id="KW-0032">Aminotransferase</keyword>
<evidence type="ECO:0000256" key="11">
    <source>
        <dbReference type="ARBA" id="ARBA00023128"/>
    </source>
</evidence>
<evidence type="ECO:0000256" key="28">
    <source>
        <dbReference type="ARBA" id="ARBA00043826"/>
    </source>
</evidence>
<comment type="catalytic activity">
    <reaction evidence="26">
        <text>N(omega),N('omega)-dimethyl-L-arginine + pyruvate = 5-(3,3'-dimethylguanidino)-2-oxopentanoate + L-alanine</text>
        <dbReference type="Rhea" id="RHEA:77307"/>
        <dbReference type="ChEBI" id="CHEBI:15361"/>
        <dbReference type="ChEBI" id="CHEBI:57972"/>
        <dbReference type="ChEBI" id="CHEBI:197308"/>
        <dbReference type="ChEBI" id="CHEBI:197310"/>
    </reaction>
</comment>
<evidence type="ECO:0000256" key="3">
    <source>
        <dbReference type="ARBA" id="ARBA00008954"/>
    </source>
</evidence>
<dbReference type="Gene3D" id="3.90.1150.10">
    <property type="entry name" value="Aspartate Aminotransferase, domain 1"/>
    <property type="match status" value="2"/>
</dbReference>
<comment type="similarity">
    <text evidence="3">Belongs to the class-III pyridoxal-phosphate-dependent aminotransferase family.</text>
</comment>
<protein>
    <recommendedName>
        <fullName evidence="14">Alanine--glyoxylate aminotransferase 2, mitochondrial</fullName>
        <ecNumber evidence="29">2.6.1.18</ecNumber>
        <ecNumber evidence="13">2.6.1.40</ecNumber>
        <ecNumber evidence="5">2.6.1.44</ecNumber>
    </recommendedName>
    <alternativeName>
        <fullName evidence="15">(R)-3-amino-2-methylpropionate--pyruvate transaminase</fullName>
    </alternativeName>
    <alternativeName>
        <fullName evidence="17">Beta-ALAAT II</fullName>
    </alternativeName>
    <alternativeName>
        <fullName evidence="18">Beta-alanine-pyruvate aminotransferase</fullName>
    </alternativeName>
    <alternativeName>
        <fullName evidence="31">D-3-aminoisobutyrate-pyruvate aminotransferase</fullName>
    </alternativeName>
    <alternativeName>
        <fullName evidence="16">D-AIBAT</fullName>
    </alternativeName>
    <alternativeName>
        <fullName evidence="30">D-beta-aminoisobutyrate-pyruvate aminotransferase</fullName>
    </alternativeName>
</protein>
<dbReference type="PANTHER" id="PTHR45688">
    <property type="match status" value="1"/>
</dbReference>
<evidence type="ECO:0000256" key="37">
    <source>
        <dbReference type="ARBA" id="ARBA00048916"/>
    </source>
</evidence>
<dbReference type="AlphaFoldDB" id="A0A7J7XX30"/>
<evidence type="ECO:0000256" key="38">
    <source>
        <dbReference type="ARBA" id="ARBA00049480"/>
    </source>
</evidence>
<evidence type="ECO:0000256" key="1">
    <source>
        <dbReference type="ARBA" id="ARBA00001933"/>
    </source>
</evidence>
<comment type="catalytic activity">
    <reaction evidence="25">
        <text>L-ornithine + pyruvate = 5-amino-2-oxopentanoate + L-alanine</text>
        <dbReference type="Rhea" id="RHEA:77327"/>
        <dbReference type="ChEBI" id="CHEBI:15361"/>
        <dbReference type="ChEBI" id="CHEBI:46911"/>
        <dbReference type="ChEBI" id="CHEBI:57972"/>
        <dbReference type="ChEBI" id="CHEBI:58802"/>
    </reaction>
</comment>
<dbReference type="Proteomes" id="UP000527355">
    <property type="component" value="Unassembled WGS sequence"/>
</dbReference>
<dbReference type="CDD" id="cd00610">
    <property type="entry name" value="OAT_like"/>
    <property type="match status" value="1"/>
</dbReference>
<comment type="catalytic activity">
    <reaction evidence="34">
        <text>2-oxohexanoate + N(omega),N(omega)-dimethyl-L-arginine = L-2-aminohexanoate + 5-(3,3-dimethylguanidino)-2-oxopentanoate</text>
        <dbReference type="Rhea" id="RHEA:77363"/>
        <dbReference type="ChEBI" id="CHEBI:35177"/>
        <dbReference type="ChEBI" id="CHEBI:58326"/>
        <dbReference type="ChEBI" id="CHEBI:58455"/>
        <dbReference type="ChEBI" id="CHEBI:197301"/>
    </reaction>
</comment>
<dbReference type="VEuPathDB" id="HostDB:GeneID_118656733"/>
<evidence type="ECO:0000256" key="6">
    <source>
        <dbReference type="ARBA" id="ARBA00022576"/>
    </source>
</evidence>
<evidence type="ECO:0000256" key="20">
    <source>
        <dbReference type="ARBA" id="ARBA00043679"/>
    </source>
</evidence>
<evidence type="ECO:0000256" key="15">
    <source>
        <dbReference type="ARBA" id="ARBA00041662"/>
    </source>
</evidence>
<evidence type="ECO:0000256" key="19">
    <source>
        <dbReference type="ARBA" id="ARBA00043669"/>
    </source>
</evidence>
<evidence type="ECO:0000256" key="2">
    <source>
        <dbReference type="ARBA" id="ARBA00004173"/>
    </source>
</evidence>
<dbReference type="Pfam" id="PF00202">
    <property type="entry name" value="Aminotran_3"/>
    <property type="match status" value="1"/>
</dbReference>
<keyword evidence="41" id="KW-1185">Reference proteome</keyword>
<evidence type="ECO:0000256" key="27">
    <source>
        <dbReference type="ARBA" id="ARBA00043825"/>
    </source>
</evidence>
<keyword evidence="7 40" id="KW-0808">Transferase</keyword>
<evidence type="ECO:0000313" key="41">
    <source>
        <dbReference type="Proteomes" id="UP000527355"/>
    </source>
</evidence>
<comment type="catalytic activity">
    <reaction evidence="38">
        <text>N(omega),N('omega)-dimethyl-L-arginine + glyoxylate = 5-(3,3'-dimethylguanidino)-2-oxopentanoate + glycine</text>
        <dbReference type="Rhea" id="RHEA:77315"/>
        <dbReference type="ChEBI" id="CHEBI:36655"/>
        <dbReference type="ChEBI" id="CHEBI:57305"/>
        <dbReference type="ChEBI" id="CHEBI:197308"/>
        <dbReference type="ChEBI" id="CHEBI:197310"/>
    </reaction>
</comment>
<keyword evidence="9" id="KW-0809">Transit peptide</keyword>
<dbReference type="Gene3D" id="3.40.640.10">
    <property type="entry name" value="Type I PLP-dependent aspartate aminotransferase-like (Major domain)"/>
    <property type="match status" value="1"/>
</dbReference>
<dbReference type="GO" id="GO:0047305">
    <property type="term" value="F:(R)-3-amino-2-methylpropionate-pyruvate transaminase activity"/>
    <property type="evidence" value="ECO:0007669"/>
    <property type="project" value="UniProtKB-EC"/>
</dbReference>
<comment type="catalytic activity">
    <reaction evidence="24">
        <text>N(omega)-methyl-L-arginine + pyruvate = 5-(3-methylguanidino)-2-oxopentanoate + L-alanine</text>
        <dbReference type="Rhea" id="RHEA:77319"/>
        <dbReference type="ChEBI" id="CHEBI:15361"/>
        <dbReference type="ChEBI" id="CHEBI:57972"/>
        <dbReference type="ChEBI" id="CHEBI:114953"/>
        <dbReference type="ChEBI" id="CHEBI:197314"/>
    </reaction>
</comment>
<evidence type="ECO:0000313" key="40">
    <source>
        <dbReference type="EMBL" id="KAF6354241.1"/>
    </source>
</evidence>
<evidence type="ECO:0000256" key="10">
    <source>
        <dbReference type="ARBA" id="ARBA00022990"/>
    </source>
</evidence>
<dbReference type="InterPro" id="IPR005814">
    <property type="entry name" value="Aminotrans_3"/>
</dbReference>
<dbReference type="GO" id="GO:0005739">
    <property type="term" value="C:mitochondrion"/>
    <property type="evidence" value="ECO:0007669"/>
    <property type="project" value="UniProtKB-SubCell"/>
</dbReference>
<evidence type="ECO:0000256" key="24">
    <source>
        <dbReference type="ARBA" id="ARBA00043758"/>
    </source>
</evidence>
<dbReference type="EC" id="2.6.1.44" evidence="5"/>
<dbReference type="GO" id="GO:0016223">
    <property type="term" value="F:beta-alanine:pyruvate transaminase activity"/>
    <property type="evidence" value="ECO:0007669"/>
    <property type="project" value="UniProtKB-EC"/>
</dbReference>
<dbReference type="GO" id="GO:0019481">
    <property type="term" value="P:L-alanine catabolic process, by transamination"/>
    <property type="evidence" value="ECO:0007669"/>
    <property type="project" value="TreeGrafter"/>
</dbReference>
<proteinExistence type="inferred from homology"/>
<comment type="catalytic activity">
    <reaction evidence="36">
        <text>N(omega)-methyl-L-arginine + glyoxylate = 5-(3-methylguanidino)-2-oxopentanoate + glycine</text>
        <dbReference type="Rhea" id="RHEA:77323"/>
        <dbReference type="ChEBI" id="CHEBI:36655"/>
        <dbReference type="ChEBI" id="CHEBI:57305"/>
        <dbReference type="ChEBI" id="CHEBI:114953"/>
        <dbReference type="ChEBI" id="CHEBI:197314"/>
    </reaction>
</comment>
<dbReference type="EC" id="2.6.1.40" evidence="13"/>
<dbReference type="InterPro" id="IPR015422">
    <property type="entry name" value="PyrdxlP-dep_Trfase_small"/>
</dbReference>
<evidence type="ECO:0000256" key="21">
    <source>
        <dbReference type="ARBA" id="ARBA00043726"/>
    </source>
</evidence>
<organism evidence="40 41">
    <name type="scientific">Myotis myotis</name>
    <name type="common">Greater mouse-eared bat</name>
    <name type="synonym">Vespertilio myotis</name>
    <dbReference type="NCBI Taxonomy" id="51298"/>
    <lineage>
        <taxon>Eukaryota</taxon>
        <taxon>Metazoa</taxon>
        <taxon>Chordata</taxon>
        <taxon>Craniata</taxon>
        <taxon>Vertebrata</taxon>
        <taxon>Euteleostomi</taxon>
        <taxon>Mammalia</taxon>
        <taxon>Eutheria</taxon>
        <taxon>Laurasiatheria</taxon>
        <taxon>Chiroptera</taxon>
        <taxon>Yangochiroptera</taxon>
        <taxon>Vespertilionidae</taxon>
        <taxon>Myotis</taxon>
    </lineage>
</organism>
<comment type="cofactor">
    <cofactor evidence="1">
        <name>pyridoxal 5'-phosphate</name>
        <dbReference type="ChEBI" id="CHEBI:597326"/>
    </cofactor>
</comment>
<evidence type="ECO:0000256" key="35">
    <source>
        <dbReference type="ARBA" id="ARBA00048560"/>
    </source>
</evidence>
<comment type="subcellular location">
    <subcellularLocation>
        <location evidence="2">Mitochondrion</location>
    </subcellularLocation>
</comment>
<evidence type="ECO:0000256" key="7">
    <source>
        <dbReference type="ARBA" id="ARBA00022679"/>
    </source>
</evidence>
<comment type="catalytic activity">
    <reaction evidence="37">
        <text>oxaloacetate + L-alanine = L-aspartate + pyruvate</text>
        <dbReference type="Rhea" id="RHEA:77347"/>
        <dbReference type="ChEBI" id="CHEBI:15361"/>
        <dbReference type="ChEBI" id="CHEBI:16452"/>
        <dbReference type="ChEBI" id="CHEBI:29991"/>
        <dbReference type="ChEBI" id="CHEBI:57972"/>
    </reaction>
</comment>
<evidence type="ECO:0000256" key="36">
    <source>
        <dbReference type="ARBA" id="ARBA00048760"/>
    </source>
</evidence>
<comment type="catalytic activity">
    <reaction evidence="12">
        <text>glyoxylate + L-alanine = glycine + pyruvate</text>
        <dbReference type="Rhea" id="RHEA:24248"/>
        <dbReference type="ChEBI" id="CHEBI:15361"/>
        <dbReference type="ChEBI" id="CHEBI:36655"/>
        <dbReference type="ChEBI" id="CHEBI:57305"/>
        <dbReference type="ChEBI" id="CHEBI:57972"/>
        <dbReference type="EC" id="2.6.1.44"/>
    </reaction>
    <physiologicalReaction direction="left-to-right" evidence="12">
        <dbReference type="Rhea" id="RHEA:24249"/>
    </physiologicalReaction>
</comment>
<comment type="function">
    <text evidence="39">Multifunctional aminotransferase with a broad substrate specificity. Catalyzes the conversion of glyoxylate to glycine using alanine as the amino donor. Catalyzes metabolism of not L- but the D-isomer of D-beta-aminoisobutyric acid to generate 2-methyl-3-oxopropanoate and alanine. Catalyzes the transfer of the amino group from beta-alanine to pyruvate to yield L-alanine and 3-oxopropanoate. Can metabolize NG-monomethyl-L-arginine (NMMA), asymmetric NG,NG-dimethyl-L-arginine (ADMA) and symmetric NG,N'G-dimethyl-L-arginine (SDMA). ADMA is a potent inhibitor of nitric-oxide (NO) synthase, and this activity provides mechanism through which the kidney regulates blood pressure.</text>
</comment>
<keyword evidence="11" id="KW-0496">Mitochondrion</keyword>
<evidence type="ECO:0000256" key="5">
    <source>
        <dbReference type="ARBA" id="ARBA00013049"/>
    </source>
</evidence>
<dbReference type="PANTHER" id="PTHR45688:SF3">
    <property type="entry name" value="ALANINE--GLYOXYLATE AMINOTRANSFERASE 2, MITOCHONDRIAL"/>
    <property type="match status" value="1"/>
</dbReference>
<dbReference type="FunFam" id="3.40.640.10:FF:000055">
    <property type="entry name" value="Alanine--glyoxylate aminotransferase 2, mitochondrial"/>
    <property type="match status" value="1"/>
</dbReference>
<comment type="caution">
    <text evidence="40">The sequence shown here is derived from an EMBL/GenBank/DDBJ whole genome shotgun (WGS) entry which is preliminary data.</text>
</comment>
<evidence type="ECO:0000256" key="12">
    <source>
        <dbReference type="ARBA" id="ARBA00033660"/>
    </source>
</evidence>
<evidence type="ECO:0000256" key="16">
    <source>
        <dbReference type="ARBA" id="ARBA00041845"/>
    </source>
</evidence>
<evidence type="ECO:0000256" key="29">
    <source>
        <dbReference type="ARBA" id="ARBA00044055"/>
    </source>
</evidence>
<comment type="catalytic activity">
    <reaction evidence="21">
        <text>(R)-3-amino-2-methylpropanoate + pyruvate = 2-methyl-3-oxopropanoate + L-alanine</text>
        <dbReference type="Rhea" id="RHEA:18393"/>
        <dbReference type="ChEBI" id="CHEBI:15361"/>
        <dbReference type="ChEBI" id="CHEBI:57700"/>
        <dbReference type="ChEBI" id="CHEBI:57731"/>
        <dbReference type="ChEBI" id="CHEBI:57972"/>
        <dbReference type="EC" id="2.6.1.40"/>
    </reaction>
    <physiologicalReaction direction="left-to-right" evidence="21">
        <dbReference type="Rhea" id="RHEA:18394"/>
    </physiologicalReaction>
</comment>
<sequence length="562" mass="62455">MTPAWRHLPRALRLETSSPWTPKTCPSLSRAFWRSVTKLGLHTKPRMPPCDFTPERYQSMPYSRVLEVYREHLSPELVYFPEPLLLHQGHMQWLFDHEGNRYLDFFSGIVTVSVGHCHPKVNAVAQKQLGRLWHTSALFFHPPIHEYAEKLSALLPDPLKVIFLVNSGSEANDLAMLMARAHSKNTDIISFRGAYHGCSPYTIGLSNVGQFKMTLPGAVGCQSTMCPDVFRGPWGGSHCRDSPVQTIRKCSCAPDCCHAEDQYIEQFKDTLSTCVGKSIAGFFAEPIQGVNGFVQYPKGFLKEAFQLVRERGGVCIADEVQTGFGRLGSHFWGFQTHGVLPDIVTMAKGIGNGFPMAAVVTTPEIAKSLAKCVLHFNTFGGNPMACAIGSAVLEVIKEEKLQENSQEVGTYLLLKLAKLQDEFEIIGDVRGKGLMIGIEMVKDKIQSGHEQPHPAAGGEGPGGTKNADCLSCFPSSWEQCLTRQHQMENVFHWQTSRQPLPREEVSQIHEDCRQMGLIVGRGGLFSQTFRIAPSLCITKPEADFAVDVFRAAVTQHMERRAK</sequence>
<dbReference type="EMBL" id="JABWUV010000005">
    <property type="protein sequence ID" value="KAF6354241.1"/>
    <property type="molecule type" value="Genomic_DNA"/>
</dbReference>
<evidence type="ECO:0000256" key="18">
    <source>
        <dbReference type="ARBA" id="ARBA00042669"/>
    </source>
</evidence>
<dbReference type="FunFam" id="3.90.1150.10:FF:000105">
    <property type="entry name" value="alanine--glyoxylate aminotransferase 2, mitochondrial isoform X3"/>
    <property type="match status" value="1"/>
</dbReference>
<dbReference type="GO" id="GO:0030170">
    <property type="term" value="F:pyridoxal phosphate binding"/>
    <property type="evidence" value="ECO:0007669"/>
    <property type="project" value="InterPro"/>
</dbReference>
<comment type="catalytic activity">
    <reaction evidence="33">
        <text>L-ornithine + glyoxylate = 5-amino-2-oxopentanoate + glycine</text>
        <dbReference type="Rhea" id="RHEA:77331"/>
        <dbReference type="ChEBI" id="CHEBI:36655"/>
        <dbReference type="ChEBI" id="CHEBI:46911"/>
        <dbReference type="ChEBI" id="CHEBI:57305"/>
        <dbReference type="ChEBI" id="CHEBI:58802"/>
    </reaction>
</comment>
<evidence type="ECO:0000256" key="34">
    <source>
        <dbReference type="ARBA" id="ARBA00048500"/>
    </source>
</evidence>
<dbReference type="SUPFAM" id="SSF53383">
    <property type="entry name" value="PLP-dependent transferases"/>
    <property type="match status" value="1"/>
</dbReference>
<evidence type="ECO:0000256" key="14">
    <source>
        <dbReference type="ARBA" id="ARBA00039862"/>
    </source>
</evidence>
<reference evidence="40 41" key="1">
    <citation type="journal article" date="2020" name="Nature">
        <title>Six reference-quality genomes reveal evolution of bat adaptations.</title>
        <authorList>
            <person name="Jebb D."/>
            <person name="Huang Z."/>
            <person name="Pippel M."/>
            <person name="Hughes G.M."/>
            <person name="Lavrichenko K."/>
            <person name="Devanna P."/>
            <person name="Winkler S."/>
            <person name="Jermiin L.S."/>
            <person name="Skirmuntt E.C."/>
            <person name="Katzourakis A."/>
            <person name="Burkitt-Gray L."/>
            <person name="Ray D.A."/>
            <person name="Sullivan K.A.M."/>
            <person name="Roscito J.G."/>
            <person name="Kirilenko B.M."/>
            <person name="Davalos L.M."/>
            <person name="Corthals A.P."/>
            <person name="Power M.L."/>
            <person name="Jones G."/>
            <person name="Ransome R.D."/>
            <person name="Dechmann D.K.N."/>
            <person name="Locatelli A.G."/>
            <person name="Puechmaille S.J."/>
            <person name="Fedrigo O."/>
            <person name="Jarvis E.D."/>
            <person name="Hiller M."/>
            <person name="Vernes S.C."/>
            <person name="Myers E.W."/>
            <person name="Teeling E.C."/>
        </authorList>
    </citation>
    <scope>NUCLEOTIDE SEQUENCE [LARGE SCALE GENOMIC DNA]</scope>
    <source>
        <strain evidence="40">MMyoMyo1</strain>
        <tissue evidence="40">Flight muscle</tissue>
    </source>
</reference>
<evidence type="ECO:0000256" key="22">
    <source>
        <dbReference type="ARBA" id="ARBA00043749"/>
    </source>
</evidence>
<comment type="catalytic activity">
    <reaction evidence="32">
        <text>N(omega),N(omega)-dimethyl-L-arginine + glyoxylate = 5-(3,3-dimethylguanidino)-2-oxopentanoate + glycine</text>
        <dbReference type="Rhea" id="RHEA:77311"/>
        <dbReference type="ChEBI" id="CHEBI:36655"/>
        <dbReference type="ChEBI" id="CHEBI:57305"/>
        <dbReference type="ChEBI" id="CHEBI:58326"/>
        <dbReference type="ChEBI" id="CHEBI:197301"/>
    </reaction>
</comment>
<evidence type="ECO:0000256" key="30">
    <source>
        <dbReference type="ARBA" id="ARBA00044257"/>
    </source>
</evidence>
<evidence type="ECO:0000256" key="13">
    <source>
        <dbReference type="ARBA" id="ARBA00039130"/>
    </source>
</evidence>
<comment type="catalytic activity">
    <reaction evidence="23">
        <text>2-oxobutanoate + L-alanine = (2S)-2-aminobutanoate + pyruvate</text>
        <dbReference type="Rhea" id="RHEA:77355"/>
        <dbReference type="ChEBI" id="CHEBI:15361"/>
        <dbReference type="ChEBI" id="CHEBI:16763"/>
        <dbReference type="ChEBI" id="CHEBI:57972"/>
        <dbReference type="ChEBI" id="CHEBI:74359"/>
        <dbReference type="EC" id="2.6.1.44"/>
    </reaction>
</comment>
<evidence type="ECO:0000256" key="4">
    <source>
        <dbReference type="ARBA" id="ARBA00011881"/>
    </source>
</evidence>
<dbReference type="PROSITE" id="PS00600">
    <property type="entry name" value="AA_TRANSFER_CLASS_3"/>
    <property type="match status" value="1"/>
</dbReference>